<protein>
    <submittedName>
        <fullName evidence="2">PE family protein</fullName>
    </submittedName>
</protein>
<dbReference type="AlphaFoldDB" id="A0A1H6ILX6"/>
<proteinExistence type="predicted"/>
<gene>
    <name evidence="2" type="ORF">SAMN04489835_0670</name>
</gene>
<dbReference type="Proteomes" id="UP000182915">
    <property type="component" value="Chromosome I"/>
</dbReference>
<keyword evidence="3" id="KW-1185">Reference proteome</keyword>
<name>A0A1H6ILX6_MYCRU</name>
<dbReference type="OrthoDB" id="4636567at2"/>
<organism evidence="2 3">
    <name type="scientific">Mycolicibacterium rutilum</name>
    <name type="common">Mycobacterium rutilum</name>
    <dbReference type="NCBI Taxonomy" id="370526"/>
    <lineage>
        <taxon>Bacteria</taxon>
        <taxon>Bacillati</taxon>
        <taxon>Actinomycetota</taxon>
        <taxon>Actinomycetes</taxon>
        <taxon>Mycobacteriales</taxon>
        <taxon>Mycobacteriaceae</taxon>
        <taxon>Mycolicibacterium</taxon>
    </lineage>
</organism>
<evidence type="ECO:0000313" key="3">
    <source>
        <dbReference type="Proteomes" id="UP000182915"/>
    </source>
</evidence>
<dbReference type="InterPro" id="IPR000084">
    <property type="entry name" value="PE-PGRS_N"/>
</dbReference>
<accession>A0A1H6ILX6</accession>
<feature type="domain" description="PE" evidence="1">
    <location>
        <begin position="6"/>
        <end position="76"/>
    </location>
</feature>
<dbReference type="Gene3D" id="1.10.287.850">
    <property type="entry name" value="HP0062-like domain"/>
    <property type="match status" value="1"/>
</dbReference>
<evidence type="ECO:0000313" key="2">
    <source>
        <dbReference type="EMBL" id="SEH50610.1"/>
    </source>
</evidence>
<reference evidence="3" key="1">
    <citation type="submission" date="2016-10" db="EMBL/GenBank/DDBJ databases">
        <authorList>
            <person name="Varghese N."/>
            <person name="Submissions S."/>
        </authorList>
    </citation>
    <scope>NUCLEOTIDE SEQUENCE [LARGE SCALE GENOMIC DNA]</scope>
    <source>
        <strain evidence="3">DSM 45405</strain>
    </source>
</reference>
<dbReference type="Pfam" id="PF00934">
    <property type="entry name" value="PE"/>
    <property type="match status" value="1"/>
</dbReference>
<dbReference type="EMBL" id="LT629971">
    <property type="protein sequence ID" value="SEH50610.1"/>
    <property type="molecule type" value="Genomic_DNA"/>
</dbReference>
<sequence>MSSDSAAVAVQLEAIAERIVSLMRREDANLSVSAAGGDDVSRRVAGALNRRAEEFIRSVDRGADEIRLLASALRAMGVEER</sequence>
<dbReference type="STRING" id="370526.SAMN04489835_0670"/>
<evidence type="ECO:0000259" key="1">
    <source>
        <dbReference type="Pfam" id="PF00934"/>
    </source>
</evidence>
<dbReference type="RefSeq" id="WP_083405971.1">
    <property type="nucleotide sequence ID" value="NZ_LT629971.1"/>
</dbReference>